<keyword evidence="2" id="KW-0472">Membrane</keyword>
<feature type="transmembrane region" description="Helical" evidence="2">
    <location>
        <begin position="93"/>
        <end position="112"/>
    </location>
</feature>
<keyword evidence="2" id="KW-1133">Transmembrane helix</keyword>
<dbReference type="SUPFAM" id="SSF54001">
    <property type="entry name" value="Cysteine proteinases"/>
    <property type="match status" value="1"/>
</dbReference>
<dbReference type="InterPro" id="IPR002931">
    <property type="entry name" value="Transglutaminase-like"/>
</dbReference>
<feature type="transmembrane region" description="Helical" evidence="2">
    <location>
        <begin position="124"/>
        <end position="154"/>
    </location>
</feature>
<feature type="transmembrane region" description="Helical" evidence="2">
    <location>
        <begin position="174"/>
        <end position="197"/>
    </location>
</feature>
<evidence type="ECO:0000313" key="5">
    <source>
        <dbReference type="Proteomes" id="UP000237819"/>
    </source>
</evidence>
<dbReference type="EMBL" id="PUHZ01000008">
    <property type="protein sequence ID" value="PQO46710.1"/>
    <property type="molecule type" value="Genomic_DNA"/>
</dbReference>
<keyword evidence="2" id="KW-0812">Transmembrane</keyword>
<dbReference type="AlphaFoldDB" id="A0A2S8GQJ9"/>
<evidence type="ECO:0000256" key="1">
    <source>
        <dbReference type="SAM" id="MobiDB-lite"/>
    </source>
</evidence>
<name>A0A2S8GQJ9_9BACT</name>
<proteinExistence type="predicted"/>
<feature type="transmembrane region" description="Helical" evidence="2">
    <location>
        <begin position="59"/>
        <end position="87"/>
    </location>
</feature>
<feature type="region of interest" description="Disordered" evidence="1">
    <location>
        <begin position="271"/>
        <end position="322"/>
    </location>
</feature>
<dbReference type="PANTHER" id="PTHR42736:SF1">
    <property type="entry name" value="PROTEIN-GLUTAMINE GAMMA-GLUTAMYLTRANSFERASE"/>
    <property type="match status" value="1"/>
</dbReference>
<protein>
    <recommendedName>
        <fullName evidence="3">Transglutaminase-like domain-containing protein</fullName>
    </recommendedName>
</protein>
<accession>A0A2S8GQJ9</accession>
<sequence length="765" mass="85524">MRLNGLLVTLAVVALQLSLHQGSVGPWWDWAEILGVLAIAWAARRWLKPAELQPAAQPPAAVVGVMLTLMMAHLAVELAFGAFAPWLGKTMELQTALALRNLMIAAAAFSYYPNLLRLSFGLSFVLACFAFIFEIHASITAVAAVYAMIGLWWLIGSYWERIQGSMPQTAERTIPKGAGGAAIGLALLLMLGLFCLVDHDRAAIALSGFMPSSGGNKIDSEAANSGVGDGNDLVAGTEDAMSFGPTESEVFLESQMPSLYDVFNDTYDAPVKKKKNGERQRSVPLAPDRLQHRHQKVARSEQSSREFSMMRKRSNEKRREMEDRTTHALLYVKGRAPMHLRTNIYDRIEDNELIEAAAAAAPILVVTREEEKPWIEVPCLVRDSDIAFVEESLLKFINLKSPRIPTPAHLSKLHIPDVDRPDLFRWTDDGVLRLDADRVPPTTVMRQRCFLIAERTLRSERYSRKFAETLQPPADGDSSKQLQQLAETWTVDAEPGWDAVSAIVAKLRSEHALAPNEDSAEPADDPIEEFLFRSKRGPDYLFAASAALLLRELGYQVRIVSGFYASPERFDSVSGQTPIYTQDAHFWVEVCDGVNWHTVEPSPGYETLAPPRDFQTLVAEAIWFACDWCWLRKWTLAMIAGLLGLAWVIRPLLFDLGVRVTELWTVLCDERRRVLHTLCAIQVRERFLGPQRPKGATLQVWLSQKSIAVGEEALRRQSLDLCSWALYGGHSACPVDKADVDSLRRFTWKLSRRPLSVTSPDRKPN</sequence>
<dbReference type="Pfam" id="PF01841">
    <property type="entry name" value="Transglut_core"/>
    <property type="match status" value="1"/>
</dbReference>
<dbReference type="Gene3D" id="3.10.620.30">
    <property type="match status" value="1"/>
</dbReference>
<gene>
    <name evidence="4" type="ORF">C5Y93_07705</name>
</gene>
<dbReference type="SMART" id="SM00460">
    <property type="entry name" value="TGc"/>
    <property type="match status" value="1"/>
</dbReference>
<dbReference type="InterPro" id="IPR038765">
    <property type="entry name" value="Papain-like_cys_pep_sf"/>
</dbReference>
<dbReference type="PANTHER" id="PTHR42736">
    <property type="entry name" value="PROTEIN-GLUTAMINE GAMMA-GLUTAMYLTRANSFERASE"/>
    <property type="match status" value="1"/>
</dbReference>
<dbReference type="Proteomes" id="UP000237819">
    <property type="component" value="Unassembled WGS sequence"/>
</dbReference>
<dbReference type="InterPro" id="IPR052901">
    <property type="entry name" value="Bact_TGase-like"/>
</dbReference>
<evidence type="ECO:0000256" key="2">
    <source>
        <dbReference type="SAM" id="Phobius"/>
    </source>
</evidence>
<comment type="caution">
    <text evidence="4">The sequence shown here is derived from an EMBL/GenBank/DDBJ whole genome shotgun (WGS) entry which is preliminary data.</text>
</comment>
<organism evidence="4 5">
    <name type="scientific">Blastopirellula marina</name>
    <dbReference type="NCBI Taxonomy" id="124"/>
    <lineage>
        <taxon>Bacteria</taxon>
        <taxon>Pseudomonadati</taxon>
        <taxon>Planctomycetota</taxon>
        <taxon>Planctomycetia</taxon>
        <taxon>Pirellulales</taxon>
        <taxon>Pirellulaceae</taxon>
        <taxon>Blastopirellula</taxon>
    </lineage>
</organism>
<reference evidence="4 5" key="1">
    <citation type="submission" date="2018-02" db="EMBL/GenBank/DDBJ databases">
        <title>Comparative genomes isolates from brazilian mangrove.</title>
        <authorList>
            <person name="Araujo J.E."/>
            <person name="Taketani R.G."/>
            <person name="Silva M.C.P."/>
            <person name="Loureco M.V."/>
            <person name="Andreote F.D."/>
        </authorList>
    </citation>
    <scope>NUCLEOTIDE SEQUENCE [LARGE SCALE GENOMIC DNA]</scope>
    <source>
        <strain evidence="4 5">Nap-Phe MGV</strain>
    </source>
</reference>
<feature type="domain" description="Transglutaminase-like" evidence="3">
    <location>
        <begin position="531"/>
        <end position="603"/>
    </location>
</feature>
<evidence type="ECO:0000259" key="3">
    <source>
        <dbReference type="SMART" id="SM00460"/>
    </source>
</evidence>
<evidence type="ECO:0000313" key="4">
    <source>
        <dbReference type="EMBL" id="PQO46710.1"/>
    </source>
</evidence>